<feature type="compositionally biased region" description="Basic and acidic residues" evidence="1">
    <location>
        <begin position="52"/>
        <end position="73"/>
    </location>
</feature>
<dbReference type="InterPro" id="IPR037205">
    <property type="entry name" value="ChaB_sf"/>
</dbReference>
<reference evidence="4" key="1">
    <citation type="submission" date="2017-11" db="EMBL/GenBank/DDBJ databases">
        <authorList>
            <person name="Wibberg D."/>
        </authorList>
    </citation>
    <scope>NUCLEOTIDE SEQUENCE [LARGE SCALE GENOMIC DNA]</scope>
</reference>
<dbReference type="AlphaFoldDB" id="A0A2N9B168"/>
<evidence type="ECO:0000256" key="1">
    <source>
        <dbReference type="SAM" id="MobiDB-lite"/>
    </source>
</evidence>
<evidence type="ECO:0000313" key="4">
    <source>
        <dbReference type="Proteomes" id="UP000235464"/>
    </source>
</evidence>
<gene>
    <name evidence="3" type="ORF">SCNRRL3882_0544</name>
</gene>
<feature type="compositionally biased region" description="Basic and acidic residues" evidence="1">
    <location>
        <begin position="85"/>
        <end position="126"/>
    </location>
</feature>
<keyword evidence="4" id="KW-1185">Reference proteome</keyword>
<organism evidence="3 4">
    <name type="scientific">Streptomyces chartreusis NRRL 3882</name>
    <dbReference type="NCBI Taxonomy" id="1079985"/>
    <lineage>
        <taxon>Bacteria</taxon>
        <taxon>Bacillati</taxon>
        <taxon>Actinomycetota</taxon>
        <taxon>Actinomycetes</taxon>
        <taxon>Kitasatosporales</taxon>
        <taxon>Streptomycetaceae</taxon>
        <taxon>Streptomyces</taxon>
    </lineage>
</organism>
<name>A0A2N9B168_STRCX</name>
<evidence type="ECO:0000259" key="2">
    <source>
        <dbReference type="Pfam" id="PF07498"/>
    </source>
</evidence>
<dbReference type="EMBL" id="LT963352">
    <property type="protein sequence ID" value="SOR77068.1"/>
    <property type="molecule type" value="Genomic_DNA"/>
</dbReference>
<dbReference type="GO" id="GO:0006353">
    <property type="term" value="P:DNA-templated transcription termination"/>
    <property type="evidence" value="ECO:0007669"/>
    <property type="project" value="InterPro"/>
</dbReference>
<dbReference type="Pfam" id="PF06150">
    <property type="entry name" value="ChaB"/>
    <property type="match status" value="1"/>
</dbReference>
<dbReference type="Pfam" id="PF07498">
    <property type="entry name" value="Rho_N"/>
    <property type="match status" value="1"/>
</dbReference>
<dbReference type="SUPFAM" id="SSF140376">
    <property type="entry name" value="ChaB-like"/>
    <property type="match status" value="1"/>
</dbReference>
<protein>
    <submittedName>
        <fullName evidence="3">Putative cation transport regulator</fullName>
    </submittedName>
</protein>
<sequence>MPGRQELPSTLERSAEEAQRTWIKAHDSAVEQYGEGERAHRVAFGALKHTHEKVGDHWERKEGGRKAPSDPRSARPRQQGGRSGEGVDERASKEHLYDLAKRLGVEGRSRMSKAELLDAVRKENRSRTRSSQPSSRSSSRSSARSSSASR</sequence>
<dbReference type="InterPro" id="IPR011112">
    <property type="entry name" value="Rho-like_N"/>
</dbReference>
<dbReference type="Gene3D" id="1.10.1740.70">
    <property type="entry name" value="ChaB"/>
    <property type="match status" value="1"/>
</dbReference>
<evidence type="ECO:0000313" key="3">
    <source>
        <dbReference type="EMBL" id="SOR77068.1"/>
    </source>
</evidence>
<dbReference type="InterPro" id="IPR009317">
    <property type="entry name" value="ChaB"/>
</dbReference>
<feature type="region of interest" description="Disordered" evidence="1">
    <location>
        <begin position="48"/>
        <end position="150"/>
    </location>
</feature>
<proteinExistence type="predicted"/>
<accession>A0A2N9B168</accession>
<dbReference type="OrthoDB" id="3731224at2"/>
<feature type="domain" description="Rho termination factor-like N-terminal" evidence="2">
    <location>
        <begin position="96"/>
        <end position="123"/>
    </location>
</feature>
<feature type="compositionally biased region" description="Low complexity" evidence="1">
    <location>
        <begin position="129"/>
        <end position="150"/>
    </location>
</feature>
<dbReference type="Proteomes" id="UP000235464">
    <property type="component" value="Chromosome I"/>
</dbReference>
<dbReference type="RefSeq" id="WP_010044119.1">
    <property type="nucleotide sequence ID" value="NZ_LT962942.1"/>
</dbReference>